<proteinExistence type="predicted"/>
<organism evidence="2 3">
    <name type="scientific">Nocardioides jiangxiensis</name>
    <dbReference type="NCBI Taxonomy" id="3064524"/>
    <lineage>
        <taxon>Bacteria</taxon>
        <taxon>Bacillati</taxon>
        <taxon>Actinomycetota</taxon>
        <taxon>Actinomycetes</taxon>
        <taxon>Propionibacteriales</taxon>
        <taxon>Nocardioidaceae</taxon>
        <taxon>Nocardioides</taxon>
    </lineage>
</organism>
<dbReference type="Pfam" id="PF03009">
    <property type="entry name" value="GDPD"/>
    <property type="match status" value="1"/>
</dbReference>
<dbReference type="InterPro" id="IPR017946">
    <property type="entry name" value="PLC-like_Pdiesterase_TIM-brl"/>
</dbReference>
<evidence type="ECO:0000259" key="1">
    <source>
        <dbReference type="PROSITE" id="PS51704"/>
    </source>
</evidence>
<dbReference type="PANTHER" id="PTHR43805:SF1">
    <property type="entry name" value="GP-PDE DOMAIN-CONTAINING PROTEIN"/>
    <property type="match status" value="1"/>
</dbReference>
<dbReference type="EMBL" id="JAUQTA010000001">
    <property type="protein sequence ID" value="MDO7866814.1"/>
    <property type="molecule type" value="Genomic_DNA"/>
</dbReference>
<dbReference type="RefSeq" id="WP_305026234.1">
    <property type="nucleotide sequence ID" value="NZ_JAUQTA010000001.1"/>
</dbReference>
<feature type="domain" description="GP-PDE" evidence="1">
    <location>
        <begin position="1"/>
        <end position="240"/>
    </location>
</feature>
<sequence length="252" mass="27921">MIPFAHRGGALHPELEGLENTLAAFRHAYALGYRHLETDVHVTRDGVLLAFHDERLDRVTDLTGALADLTYAEVRTARVGGREPVPTLADLVDAFPEARFNIDIKSRRAAAPLARFLTDRGVEDRVMVGSFSPAALREFRRLTRGAVPTSAHPLEVAAFLASPSGRVAGRLTMGRPRALQVPVRHGRVRVVTRRFVEKAHAAGLEVHVWTVDDPAEIRRLHELGVDGIFTDRTDLLRDTLTELGLWHSVEDS</sequence>
<dbReference type="PANTHER" id="PTHR43805">
    <property type="entry name" value="GLYCEROPHOSPHORYL DIESTER PHOSPHODIESTERASE"/>
    <property type="match status" value="1"/>
</dbReference>
<comment type="caution">
    <text evidence="2">The sequence shown here is derived from an EMBL/GenBank/DDBJ whole genome shotgun (WGS) entry which is preliminary data.</text>
</comment>
<dbReference type="SUPFAM" id="SSF51695">
    <property type="entry name" value="PLC-like phosphodiesterases"/>
    <property type="match status" value="1"/>
</dbReference>
<protein>
    <submittedName>
        <fullName evidence="2">Glycerophosphodiester phosphodiesterase family protein</fullName>
    </submittedName>
</protein>
<dbReference type="InterPro" id="IPR030395">
    <property type="entry name" value="GP_PDE_dom"/>
</dbReference>
<dbReference type="PROSITE" id="PS51704">
    <property type="entry name" value="GP_PDE"/>
    <property type="match status" value="1"/>
</dbReference>
<keyword evidence="3" id="KW-1185">Reference proteome</keyword>
<accession>A0ABT9AWS0</accession>
<dbReference type="Gene3D" id="3.20.20.190">
    <property type="entry name" value="Phosphatidylinositol (PI) phosphodiesterase"/>
    <property type="match status" value="1"/>
</dbReference>
<reference evidence="2 3" key="1">
    <citation type="submission" date="2023-07" db="EMBL/GenBank/DDBJ databases">
        <title>Nocardioides sp. nov WY-20 isolated from soil.</title>
        <authorList>
            <person name="Liu B."/>
            <person name="Wan Y."/>
        </authorList>
    </citation>
    <scope>NUCLEOTIDE SEQUENCE [LARGE SCALE GENOMIC DNA]</scope>
    <source>
        <strain evidence="2 3">WY-20</strain>
    </source>
</reference>
<evidence type="ECO:0000313" key="3">
    <source>
        <dbReference type="Proteomes" id="UP001233314"/>
    </source>
</evidence>
<dbReference type="Proteomes" id="UP001233314">
    <property type="component" value="Unassembled WGS sequence"/>
</dbReference>
<gene>
    <name evidence="2" type="ORF">Q5722_00375</name>
</gene>
<name>A0ABT9AWS0_9ACTN</name>
<evidence type="ECO:0000313" key="2">
    <source>
        <dbReference type="EMBL" id="MDO7866814.1"/>
    </source>
</evidence>